<dbReference type="Gene3D" id="3.40.50.1000">
    <property type="entry name" value="HAD superfamily/HAD-like"/>
    <property type="match status" value="1"/>
</dbReference>
<dbReference type="EMBL" id="JBEQCT010000005">
    <property type="protein sequence ID" value="MFM2485872.1"/>
    <property type="molecule type" value="Genomic_DNA"/>
</dbReference>
<dbReference type="PANTHER" id="PTHR42891">
    <property type="entry name" value="D-GLYCERO-BETA-D-MANNO-HEPTOSE-1,7-BISPHOSPHATE 7-PHOSPHATASE"/>
    <property type="match status" value="1"/>
</dbReference>
<evidence type="ECO:0000256" key="1">
    <source>
        <dbReference type="ARBA" id="ARBA00004496"/>
    </source>
</evidence>
<reference evidence="8 9" key="1">
    <citation type="journal article" date="2013" name="Int. J. Syst. Evol. Microbiol.">
        <title>Celerinatantimonas yamalensis sp. nov., a cold-adapted diazotrophic bacterium from a cold permafrost brine.</title>
        <authorList>
            <person name="Shcherbakova V."/>
            <person name="Chuvilskaya N."/>
            <person name="Rivkina E."/>
            <person name="Demidov N."/>
            <person name="Uchaeva V."/>
            <person name="Suetin S."/>
            <person name="Suzina N."/>
            <person name="Gilichinsky D."/>
        </authorList>
    </citation>
    <scope>NUCLEOTIDE SEQUENCE [LARGE SCALE GENOMIC DNA]</scope>
    <source>
        <strain evidence="8 9">C7</strain>
    </source>
</reference>
<keyword evidence="2 7" id="KW-0963">Cytoplasm</keyword>
<dbReference type="InterPro" id="IPR006543">
    <property type="entry name" value="Histidinol-phos"/>
</dbReference>
<evidence type="ECO:0000256" key="3">
    <source>
        <dbReference type="ARBA" id="ARBA00022723"/>
    </source>
</evidence>
<dbReference type="NCBIfam" id="TIGR01549">
    <property type="entry name" value="HAD-SF-IA-v1"/>
    <property type="match status" value="1"/>
</dbReference>
<evidence type="ECO:0000313" key="9">
    <source>
        <dbReference type="Proteomes" id="UP001629953"/>
    </source>
</evidence>
<dbReference type="NCBIfam" id="TIGR00213">
    <property type="entry name" value="GmhB_yaeD"/>
    <property type="match status" value="1"/>
</dbReference>
<dbReference type="SUPFAM" id="SSF56784">
    <property type="entry name" value="HAD-like"/>
    <property type="match status" value="1"/>
</dbReference>
<comment type="subcellular location">
    <subcellularLocation>
        <location evidence="1 7">Cytoplasm</location>
    </subcellularLocation>
</comment>
<proteinExistence type="inferred from homology"/>
<dbReference type="InterPro" id="IPR036412">
    <property type="entry name" value="HAD-like_sf"/>
</dbReference>
<dbReference type="GO" id="GO:0034200">
    <property type="term" value="F:D-glycero-beta-D-manno-heptose 1,7-bisphosphate 7-phosphatase activity"/>
    <property type="evidence" value="ECO:0007669"/>
    <property type="project" value="UniProtKB-EC"/>
</dbReference>
<dbReference type="InterPro" id="IPR006439">
    <property type="entry name" value="HAD-SF_hydro_IA"/>
</dbReference>
<comment type="caution">
    <text evidence="8">The sequence shown here is derived from an EMBL/GenBank/DDBJ whole genome shotgun (WGS) entry which is preliminary data.</text>
</comment>
<dbReference type="NCBIfam" id="TIGR01662">
    <property type="entry name" value="HAD-SF-IIIA"/>
    <property type="match status" value="1"/>
</dbReference>
<dbReference type="RefSeq" id="WP_408624122.1">
    <property type="nucleotide sequence ID" value="NZ_JBEQCT010000005.1"/>
</dbReference>
<dbReference type="Proteomes" id="UP001629953">
    <property type="component" value="Unassembled WGS sequence"/>
</dbReference>
<dbReference type="CDD" id="cd07503">
    <property type="entry name" value="HAD_HisB-N"/>
    <property type="match status" value="1"/>
</dbReference>
<accession>A0ABW9G8L8</accession>
<dbReference type="InterPro" id="IPR004446">
    <property type="entry name" value="Heptose_bisP_phosphatase"/>
</dbReference>
<keyword evidence="9" id="KW-1185">Reference proteome</keyword>
<evidence type="ECO:0000256" key="4">
    <source>
        <dbReference type="ARBA" id="ARBA00022801"/>
    </source>
</evidence>
<dbReference type="PIRSF" id="PIRSF004682">
    <property type="entry name" value="GmhB"/>
    <property type="match status" value="1"/>
</dbReference>
<keyword evidence="3" id="KW-0479">Metal-binding</keyword>
<dbReference type="Pfam" id="PF13242">
    <property type="entry name" value="Hydrolase_like"/>
    <property type="match status" value="1"/>
</dbReference>
<evidence type="ECO:0000256" key="5">
    <source>
        <dbReference type="ARBA" id="ARBA00023277"/>
    </source>
</evidence>
<dbReference type="PANTHER" id="PTHR42891:SF1">
    <property type="entry name" value="D-GLYCERO-BETA-D-MANNO-HEPTOSE-1,7-BISPHOSPHATE 7-PHOSPHATASE"/>
    <property type="match status" value="1"/>
</dbReference>
<dbReference type="EC" id="3.1.3.-" evidence="7"/>
<dbReference type="NCBIfam" id="TIGR01656">
    <property type="entry name" value="Histidinol-ppas"/>
    <property type="match status" value="1"/>
</dbReference>
<evidence type="ECO:0000313" key="8">
    <source>
        <dbReference type="EMBL" id="MFM2485872.1"/>
    </source>
</evidence>
<gene>
    <name evidence="8" type="primary">gmhB</name>
    <name evidence="8" type="ORF">ABUE30_12535</name>
</gene>
<sequence length="185" mass="20404">MAKQPAIFLDRDGVINEDGNYVGCVDDFHFIEGSIEAMQAFKKAGWLVVVVTNQSGIARGVFSEADFLALTEWMDWSLVDRGVTLDGIYYCPHHPDYGGEDYQQVCDCRKPNPGMFMQAAEELDIDLEQSWMVGDKESDLLAAKRAGVQHRLLVRSGEAISSSTEELAEQVIANLAAASEIILAK</sequence>
<evidence type="ECO:0000256" key="7">
    <source>
        <dbReference type="PIRNR" id="PIRNR004682"/>
    </source>
</evidence>
<dbReference type="InterPro" id="IPR023214">
    <property type="entry name" value="HAD_sf"/>
</dbReference>
<name>A0ABW9G8L8_9GAMM</name>
<keyword evidence="4 7" id="KW-0378">Hydrolase</keyword>
<keyword evidence="5 7" id="KW-0119">Carbohydrate metabolism</keyword>
<organism evidence="8 9">
    <name type="scientific">Celerinatantimonas yamalensis</name>
    <dbReference type="NCBI Taxonomy" id="559956"/>
    <lineage>
        <taxon>Bacteria</taxon>
        <taxon>Pseudomonadati</taxon>
        <taxon>Pseudomonadota</taxon>
        <taxon>Gammaproteobacteria</taxon>
        <taxon>Celerinatantimonadaceae</taxon>
        <taxon>Celerinatantimonas</taxon>
    </lineage>
</organism>
<dbReference type="InterPro" id="IPR006549">
    <property type="entry name" value="HAD-SF_hydro_IIIA"/>
</dbReference>
<comment type="similarity">
    <text evidence="7">Belongs to the gmhB family.</text>
</comment>
<evidence type="ECO:0000256" key="2">
    <source>
        <dbReference type="ARBA" id="ARBA00022490"/>
    </source>
</evidence>
<dbReference type="NCBIfam" id="NF006506">
    <property type="entry name" value="PRK08942.1"/>
    <property type="match status" value="1"/>
</dbReference>
<evidence type="ECO:0000256" key="6">
    <source>
        <dbReference type="ARBA" id="ARBA00031828"/>
    </source>
</evidence>
<protein>
    <recommendedName>
        <fullName evidence="6 7">D,D-heptose 1,7-bisphosphate phosphatase</fullName>
        <ecNumber evidence="7">3.1.3.-</ecNumber>
    </recommendedName>
</protein>